<dbReference type="STRING" id="661399.AQJ67_40945"/>
<dbReference type="GO" id="GO:0016787">
    <property type="term" value="F:hydrolase activity"/>
    <property type="evidence" value="ECO:0007669"/>
    <property type="project" value="UniProtKB-KW"/>
</dbReference>
<evidence type="ECO:0000256" key="2">
    <source>
        <dbReference type="ARBA" id="ARBA00022737"/>
    </source>
</evidence>
<keyword evidence="7" id="KW-1185">Reference proteome</keyword>
<dbReference type="RefSeq" id="WP_062724645.1">
    <property type="nucleotide sequence ID" value="NZ_KQ948945.1"/>
</dbReference>
<dbReference type="PANTHER" id="PTHR23221:SF7">
    <property type="entry name" value="PHOSPHATIDYLINOSITOL-GLYCAN-SPECIFIC PHOSPHOLIPASE D"/>
    <property type="match status" value="1"/>
</dbReference>
<dbReference type="InterPro" id="IPR028994">
    <property type="entry name" value="Integrin_alpha_N"/>
</dbReference>
<keyword evidence="1 5" id="KW-0732">Signal</keyword>
<evidence type="ECO:0000313" key="6">
    <source>
        <dbReference type="EMBL" id="KUN92263.1"/>
    </source>
</evidence>
<dbReference type="AlphaFoldDB" id="A0A117RI91"/>
<dbReference type="GO" id="GO:0007155">
    <property type="term" value="P:cell adhesion"/>
    <property type="evidence" value="ECO:0007669"/>
    <property type="project" value="InterPro"/>
</dbReference>
<protein>
    <recommendedName>
        <fullName evidence="8">Integrin-like protein</fullName>
    </recommendedName>
</protein>
<organism evidence="6 7">
    <name type="scientific">Streptomyces caeruleatus</name>
    <dbReference type="NCBI Taxonomy" id="661399"/>
    <lineage>
        <taxon>Bacteria</taxon>
        <taxon>Bacillati</taxon>
        <taxon>Actinomycetota</taxon>
        <taxon>Actinomycetes</taxon>
        <taxon>Kitasatosporales</taxon>
        <taxon>Streptomycetaceae</taxon>
        <taxon>Streptomyces</taxon>
    </lineage>
</organism>
<evidence type="ECO:0008006" key="8">
    <source>
        <dbReference type="Google" id="ProtNLM"/>
    </source>
</evidence>
<evidence type="ECO:0000313" key="7">
    <source>
        <dbReference type="Proteomes" id="UP000053429"/>
    </source>
</evidence>
<comment type="caution">
    <text evidence="6">The sequence shown here is derived from an EMBL/GenBank/DDBJ whole genome shotgun (WGS) entry which is preliminary data.</text>
</comment>
<dbReference type="InterPro" id="IPR000413">
    <property type="entry name" value="Integrin_alpha"/>
</dbReference>
<sequence length="495" mass="48973">MVPRKLALATGIAVALGALTAPAVHATPTNAPAAAPSGKPAHDDFNGDGYADLAVAAPEATVDGKVRAGYVAVVYGSASGLDAGSRQVVSQNTPGVTDSAETDDGFGSAVSSADLDQDGYADLVVGVTGEDSVEGGAETGLVQVVWGGAGGLSGGAPLAYGHDTYDRLSARAQLTVGDVDGDGAADLVVVEGLANLRVIKGPFGRDGSTSAGEQIVHDDSDPRFLDLASGDVNGDGVDDVVGTMNDGDEYDARRVTYWQGTRDGLAAGVVLRDSRGWRVQGGESLDLGDVNGDGYEDIVVGRPVDGYDSDVDTPIPLGGRVAFVPGSANGPVGTKAMYVNQDSAQVPGAAERSDGFGSDVAVADVDGDGYADVSTGVPGEDFDGLSNAGGAIVLRGAASGLSGTGATGVNQDTAGVPGAAETDDAFGRTTHLVDGDGDGRAELVVGAPGENANAGSVWVFRSTSAGVTATGSVTFGAGTLGTVAANAKLGSGFNY</sequence>
<feature type="signal peptide" evidence="5">
    <location>
        <begin position="1"/>
        <end position="26"/>
    </location>
</feature>
<name>A0A117RI91_9ACTN</name>
<dbReference type="PROSITE" id="PS51470">
    <property type="entry name" value="FG_GAP"/>
    <property type="match status" value="3"/>
</dbReference>
<dbReference type="Proteomes" id="UP000053429">
    <property type="component" value="Unassembled WGS sequence"/>
</dbReference>
<keyword evidence="3" id="KW-0378">Hydrolase</keyword>
<dbReference type="Pfam" id="PF01839">
    <property type="entry name" value="FG-GAP"/>
    <property type="match status" value="5"/>
</dbReference>
<gene>
    <name evidence="6" type="ORF">AQJ67_40945</name>
</gene>
<dbReference type="InterPro" id="IPR013519">
    <property type="entry name" value="Int_alpha_beta-p"/>
</dbReference>
<reference evidence="6 7" key="1">
    <citation type="submission" date="2015-10" db="EMBL/GenBank/DDBJ databases">
        <title>Draft genome sequence of Streptomyces caeruleatus NRRL B-24802, type strain for the species Streptomyces caeruleatus.</title>
        <authorList>
            <person name="Ruckert C."/>
            <person name="Winkler A."/>
            <person name="Kalinowski J."/>
            <person name="Kampfer P."/>
            <person name="Glaeser S."/>
        </authorList>
    </citation>
    <scope>NUCLEOTIDE SEQUENCE [LARGE SCALE GENOMIC DNA]</scope>
    <source>
        <strain evidence="6 7">NRRL B-24802</strain>
    </source>
</reference>
<evidence type="ECO:0000256" key="4">
    <source>
        <dbReference type="ARBA" id="ARBA00023180"/>
    </source>
</evidence>
<evidence type="ECO:0000256" key="3">
    <source>
        <dbReference type="ARBA" id="ARBA00022801"/>
    </source>
</evidence>
<dbReference type="SUPFAM" id="SSF69318">
    <property type="entry name" value="Integrin alpha N-terminal domain"/>
    <property type="match status" value="1"/>
</dbReference>
<feature type="chain" id="PRO_5007155522" description="Integrin-like protein" evidence="5">
    <location>
        <begin position="27"/>
        <end position="495"/>
    </location>
</feature>
<proteinExistence type="predicted"/>
<dbReference type="PRINTS" id="PR01185">
    <property type="entry name" value="INTEGRINA"/>
</dbReference>
<keyword evidence="4" id="KW-0325">Glycoprotein</keyword>
<evidence type="ECO:0000256" key="5">
    <source>
        <dbReference type="SAM" id="SignalP"/>
    </source>
</evidence>
<dbReference type="SMART" id="SM00191">
    <property type="entry name" value="Int_alpha"/>
    <property type="match status" value="5"/>
</dbReference>
<dbReference type="InterPro" id="IPR013517">
    <property type="entry name" value="FG-GAP"/>
</dbReference>
<dbReference type="PANTHER" id="PTHR23221">
    <property type="entry name" value="GLYCOSYLPHOSPHATIDYLINOSITOL PHOSPHOLIPASE D"/>
    <property type="match status" value="1"/>
</dbReference>
<dbReference type="GO" id="GO:0008305">
    <property type="term" value="C:integrin complex"/>
    <property type="evidence" value="ECO:0007669"/>
    <property type="project" value="InterPro"/>
</dbReference>
<keyword evidence="2" id="KW-0677">Repeat</keyword>
<dbReference type="OrthoDB" id="344301at2"/>
<evidence type="ECO:0000256" key="1">
    <source>
        <dbReference type="ARBA" id="ARBA00022729"/>
    </source>
</evidence>
<dbReference type="EMBL" id="LMWY01000060">
    <property type="protein sequence ID" value="KUN92263.1"/>
    <property type="molecule type" value="Genomic_DNA"/>
</dbReference>
<dbReference type="Gene3D" id="2.130.10.130">
    <property type="entry name" value="Integrin alpha, N-terminal"/>
    <property type="match status" value="3"/>
</dbReference>
<accession>A0A117RI91</accession>